<sequence>MTVGEYAGVALQDDADTWRAGGVFLLRHPAARNAVVKLNGWTSSVVAGSKAVVTTGPSTAVNHTGAFLAALLAANQGLDYMSATGQTHSAIADTADDSIVWWPDGGGGAAMRATFIVGQGFDATATATVTDASGNVRVRGAGQTRLQVVTTVVGSTNLDAPSAAFFVQSAINVYCTRKPSLTRWV</sequence>
<proteinExistence type="predicted"/>
<accession>A0ABM7IJY4</accession>
<dbReference type="RefSeq" id="WP_138231941.1">
    <property type="nucleotide sequence ID" value="NZ_AP022577.1"/>
</dbReference>
<dbReference type="EMBL" id="AP022577">
    <property type="protein sequence ID" value="BBX86933.1"/>
    <property type="molecule type" value="Genomic_DNA"/>
</dbReference>
<dbReference type="Proteomes" id="UP000465609">
    <property type="component" value="Chromosome"/>
</dbReference>
<name>A0ABM7IJY4_9MYCO</name>
<protein>
    <submittedName>
        <fullName evidence="1">Uncharacterized protein</fullName>
    </submittedName>
</protein>
<reference evidence="1 2" key="1">
    <citation type="journal article" date="2019" name="Emerg. Microbes Infect.">
        <title>Comprehensive subspecies identification of 175 nontuberculous mycobacteria species based on 7547 genomic profiles.</title>
        <authorList>
            <person name="Matsumoto Y."/>
            <person name="Kinjo T."/>
            <person name="Motooka D."/>
            <person name="Nabeya D."/>
            <person name="Jung N."/>
            <person name="Uechi K."/>
            <person name="Horii T."/>
            <person name="Iida T."/>
            <person name="Fujita J."/>
            <person name="Nakamura S."/>
        </authorList>
    </citation>
    <scope>NUCLEOTIDE SEQUENCE [LARGE SCALE GENOMIC DNA]</scope>
    <source>
        <strain evidence="1 2">JCM 15296</strain>
    </source>
</reference>
<gene>
    <name evidence="1" type="ORF">MAUB_48060</name>
</gene>
<evidence type="ECO:0000313" key="1">
    <source>
        <dbReference type="EMBL" id="BBX86933.1"/>
    </source>
</evidence>
<keyword evidence="2" id="KW-1185">Reference proteome</keyword>
<organism evidence="1 2">
    <name type="scientific">Mycolicibacterium aubagnense</name>
    <dbReference type="NCBI Taxonomy" id="319707"/>
    <lineage>
        <taxon>Bacteria</taxon>
        <taxon>Bacillati</taxon>
        <taxon>Actinomycetota</taxon>
        <taxon>Actinomycetes</taxon>
        <taxon>Mycobacteriales</taxon>
        <taxon>Mycobacteriaceae</taxon>
        <taxon>Mycolicibacterium</taxon>
    </lineage>
</organism>
<evidence type="ECO:0000313" key="2">
    <source>
        <dbReference type="Proteomes" id="UP000465609"/>
    </source>
</evidence>